<dbReference type="Proteomes" id="UP000290289">
    <property type="component" value="Chromosome 9"/>
</dbReference>
<dbReference type="InterPro" id="IPR006702">
    <property type="entry name" value="CASP_dom"/>
</dbReference>
<sequence length="187" mass="20616">MASEKSSSVLQVTSSGGTRRMMTPLTAQVALRITAIFFTLIAISVTVTNGQSVVVFGLEFKAHYSYSTAFRFLVGANVVVCTFSVLSLIFVSFLSRPAYQHLKNYFFLFLHDTALMVLMISGCAAATAIGYVGKYGEKKMTWQPTCGYVKEFCNKMTVSLVFSYLAFSAYLLLTLMGAHNLMPRPTE</sequence>
<dbReference type="KEGG" id="mdm:103442097"/>
<organism evidence="10 11">
    <name type="scientific">Malus domestica</name>
    <name type="common">Apple</name>
    <name type="synonym">Pyrus malus</name>
    <dbReference type="NCBI Taxonomy" id="3750"/>
    <lineage>
        <taxon>Eukaryota</taxon>
        <taxon>Viridiplantae</taxon>
        <taxon>Streptophyta</taxon>
        <taxon>Embryophyta</taxon>
        <taxon>Tracheophyta</taxon>
        <taxon>Spermatophyta</taxon>
        <taxon>Magnoliopsida</taxon>
        <taxon>eudicotyledons</taxon>
        <taxon>Gunneridae</taxon>
        <taxon>Pentapetalae</taxon>
        <taxon>rosids</taxon>
        <taxon>fabids</taxon>
        <taxon>Rosales</taxon>
        <taxon>Rosaceae</taxon>
        <taxon>Amygdaloideae</taxon>
        <taxon>Maleae</taxon>
        <taxon>Malus</taxon>
    </lineage>
</organism>
<evidence type="ECO:0000259" key="9">
    <source>
        <dbReference type="Pfam" id="PF04535"/>
    </source>
</evidence>
<feature type="transmembrane region" description="Helical" evidence="8">
    <location>
        <begin position="69"/>
        <end position="94"/>
    </location>
</feature>
<comment type="subcellular location">
    <subcellularLocation>
        <location evidence="1 8">Cell membrane</location>
        <topology evidence="1 8">Multi-pass membrane protein</topology>
    </subcellularLocation>
</comment>
<comment type="similarity">
    <text evidence="2 8">Belongs to the Casparian strip membrane proteins (CASP) family.</text>
</comment>
<proteinExistence type="inferred from homology"/>
<evidence type="ECO:0000256" key="2">
    <source>
        <dbReference type="ARBA" id="ARBA00007651"/>
    </source>
</evidence>
<feature type="transmembrane region" description="Helical" evidence="8">
    <location>
        <begin position="106"/>
        <end position="132"/>
    </location>
</feature>
<evidence type="ECO:0000313" key="11">
    <source>
        <dbReference type="Proteomes" id="UP000290289"/>
    </source>
</evidence>
<gene>
    <name evidence="10" type="ORF">DVH24_031561</name>
</gene>
<comment type="subunit">
    <text evidence="3 8">Homodimer and heterodimers.</text>
</comment>
<evidence type="ECO:0000256" key="1">
    <source>
        <dbReference type="ARBA" id="ARBA00004651"/>
    </source>
</evidence>
<dbReference type="PANTHER" id="PTHR33573">
    <property type="entry name" value="CASP-LIKE PROTEIN 4A4"/>
    <property type="match status" value="1"/>
</dbReference>
<evidence type="ECO:0000256" key="4">
    <source>
        <dbReference type="ARBA" id="ARBA00022475"/>
    </source>
</evidence>
<feature type="transmembrane region" description="Helical" evidence="8">
    <location>
        <begin position="161"/>
        <end position="182"/>
    </location>
</feature>
<dbReference type="NCBIfam" id="TIGR01569">
    <property type="entry name" value="A_tha_TIGR01569"/>
    <property type="match status" value="1"/>
</dbReference>
<dbReference type="InterPro" id="IPR006459">
    <property type="entry name" value="CASP/CASPL"/>
</dbReference>
<evidence type="ECO:0000256" key="5">
    <source>
        <dbReference type="ARBA" id="ARBA00022692"/>
    </source>
</evidence>
<feature type="domain" description="Casparian strip membrane protein" evidence="9">
    <location>
        <begin position="26"/>
        <end position="168"/>
    </location>
</feature>
<keyword evidence="5 8" id="KW-0812">Transmembrane</keyword>
<name>A0A498J4N8_MALDO</name>
<evidence type="ECO:0000256" key="8">
    <source>
        <dbReference type="RuleBase" id="RU361233"/>
    </source>
</evidence>
<dbReference type="GO" id="GO:0005886">
    <property type="term" value="C:plasma membrane"/>
    <property type="evidence" value="ECO:0007669"/>
    <property type="project" value="UniProtKB-SubCell"/>
</dbReference>
<dbReference type="Gramene" id="mRNA:MD09G0005000">
    <property type="protein sequence ID" value="mRNA:MD09G0005000"/>
    <property type="gene ID" value="MD09G0005000"/>
</dbReference>
<evidence type="ECO:0000256" key="6">
    <source>
        <dbReference type="ARBA" id="ARBA00022989"/>
    </source>
</evidence>
<dbReference type="PANTHER" id="PTHR33573:SF47">
    <property type="entry name" value="CASP-LIKE PROTEIN 1U1"/>
    <property type="match status" value="1"/>
</dbReference>
<dbReference type="Pfam" id="PF04535">
    <property type="entry name" value="CASP_dom"/>
    <property type="match status" value="1"/>
</dbReference>
<dbReference type="STRING" id="3750.A0A498J4N8"/>
<keyword evidence="7 8" id="KW-0472">Membrane</keyword>
<keyword evidence="6 8" id="KW-1133">Transmembrane helix</keyword>
<dbReference type="OrthoDB" id="992805at2759"/>
<keyword evidence="4 8" id="KW-1003">Cell membrane</keyword>
<accession>A0A498J4N8</accession>
<evidence type="ECO:0000256" key="3">
    <source>
        <dbReference type="ARBA" id="ARBA00011489"/>
    </source>
</evidence>
<keyword evidence="11" id="KW-1185">Reference proteome</keyword>
<dbReference type="EMBL" id="RDQH01000335">
    <property type="protein sequence ID" value="RXH89204.1"/>
    <property type="molecule type" value="Genomic_DNA"/>
</dbReference>
<protein>
    <recommendedName>
        <fullName evidence="8">CASP-like protein</fullName>
    </recommendedName>
</protein>
<comment type="caution">
    <text evidence="10">The sequence shown here is derived from an EMBL/GenBank/DDBJ whole genome shotgun (WGS) entry which is preliminary data.</text>
</comment>
<feature type="transmembrane region" description="Helical" evidence="8">
    <location>
        <begin position="29"/>
        <end position="49"/>
    </location>
</feature>
<dbReference type="AlphaFoldDB" id="A0A498J4N8"/>
<evidence type="ECO:0000313" key="10">
    <source>
        <dbReference type="EMBL" id="RXH89204.1"/>
    </source>
</evidence>
<evidence type="ECO:0000256" key="7">
    <source>
        <dbReference type="ARBA" id="ARBA00023136"/>
    </source>
</evidence>
<reference evidence="10 11" key="1">
    <citation type="submission" date="2018-10" db="EMBL/GenBank/DDBJ databases">
        <title>A high-quality apple genome assembly.</title>
        <authorList>
            <person name="Hu J."/>
        </authorList>
    </citation>
    <scope>NUCLEOTIDE SEQUENCE [LARGE SCALE GENOMIC DNA]</scope>
    <source>
        <strain evidence="11">cv. HFTH1</strain>
        <tissue evidence="10">Young leaf</tissue>
    </source>
</reference>